<keyword evidence="1" id="KW-0812">Transmembrane</keyword>
<dbReference type="EMBL" id="AEPS01000010">
    <property type="protein sequence ID" value="EFU67193.1"/>
    <property type="molecule type" value="Genomic_DNA"/>
</dbReference>
<keyword evidence="1" id="KW-0472">Membrane</keyword>
<protein>
    <submittedName>
        <fullName evidence="2">Uncharacterized protein</fullName>
    </submittedName>
</protein>
<evidence type="ECO:0000313" key="3">
    <source>
        <dbReference type="Proteomes" id="UP000032871"/>
    </source>
</evidence>
<proteinExistence type="predicted"/>
<organism evidence="2 3">
    <name type="scientific">Aggregatibacter segnis ATCC 33393</name>
    <dbReference type="NCBI Taxonomy" id="888057"/>
    <lineage>
        <taxon>Bacteria</taxon>
        <taxon>Pseudomonadati</taxon>
        <taxon>Pseudomonadota</taxon>
        <taxon>Gammaproteobacteria</taxon>
        <taxon>Pasteurellales</taxon>
        <taxon>Pasteurellaceae</taxon>
        <taxon>Aggregatibacter</taxon>
    </lineage>
</organism>
<sequence>MLAFNPLSFHSQQKVRWIFTALFLFLFLFFIFYLLKSYFST</sequence>
<name>E6KZJ8_9PAST</name>
<comment type="caution">
    <text evidence="2">The sequence shown here is derived from an EMBL/GenBank/DDBJ whole genome shotgun (WGS) entry which is preliminary data.</text>
</comment>
<reference evidence="2 3" key="1">
    <citation type="submission" date="2010-12" db="EMBL/GenBank/DDBJ databases">
        <authorList>
            <person name="Muzny D."/>
            <person name="Qin X."/>
            <person name="Deng J."/>
            <person name="Jiang H."/>
            <person name="Liu Y."/>
            <person name="Qu J."/>
            <person name="Song X.-Z."/>
            <person name="Zhang L."/>
            <person name="Thornton R."/>
            <person name="Coyle M."/>
            <person name="Francisco L."/>
            <person name="Jackson L."/>
            <person name="Javaid M."/>
            <person name="Korchina V."/>
            <person name="Kovar C."/>
            <person name="Mata R."/>
            <person name="Mathew T."/>
            <person name="Ngo R."/>
            <person name="Nguyen L."/>
            <person name="Nguyen N."/>
            <person name="Okwuonu G."/>
            <person name="Ongeri F."/>
            <person name="Pham C."/>
            <person name="Simmons D."/>
            <person name="Wilczek-Boney K."/>
            <person name="Hale W."/>
            <person name="Jakkamsetti A."/>
            <person name="Pham P."/>
            <person name="Ruth R."/>
            <person name="San Lucas F."/>
            <person name="Warren J."/>
            <person name="Zhang J."/>
            <person name="Zhao Z."/>
            <person name="Zhou C."/>
            <person name="Zhu D."/>
            <person name="Lee S."/>
            <person name="Bess C."/>
            <person name="Blankenburg K."/>
            <person name="Forbes L."/>
            <person name="Fu Q."/>
            <person name="Gubbala S."/>
            <person name="Hirani K."/>
            <person name="Jayaseelan J.C."/>
            <person name="Lara F."/>
            <person name="Munidasa M."/>
            <person name="Palculict T."/>
            <person name="Patil S."/>
            <person name="Pu L.-L."/>
            <person name="Saada N."/>
            <person name="Tang L."/>
            <person name="Weissenberger G."/>
            <person name="Zhu Y."/>
            <person name="Hemphill L."/>
            <person name="Shang Y."/>
            <person name="Youmans B."/>
            <person name="Ayvaz T."/>
            <person name="Ross M."/>
            <person name="Santibanez J."/>
            <person name="Aqrawi P."/>
            <person name="Gross S."/>
            <person name="Joshi V."/>
            <person name="Fowler G."/>
            <person name="Nazareth L."/>
            <person name="Reid J."/>
            <person name="Worley K."/>
            <person name="Petrosino J."/>
            <person name="Highlander S."/>
            <person name="Gibbs R."/>
        </authorList>
    </citation>
    <scope>NUCLEOTIDE SEQUENCE [LARGE SCALE GENOMIC DNA]</scope>
    <source>
        <strain evidence="2 3">ATCC 33393</strain>
    </source>
</reference>
<feature type="transmembrane region" description="Helical" evidence="1">
    <location>
        <begin position="15"/>
        <end position="35"/>
    </location>
</feature>
<evidence type="ECO:0000256" key="1">
    <source>
        <dbReference type="SAM" id="Phobius"/>
    </source>
</evidence>
<dbReference type="Proteomes" id="UP000032871">
    <property type="component" value="Unassembled WGS sequence"/>
</dbReference>
<evidence type="ECO:0000313" key="2">
    <source>
        <dbReference type="EMBL" id="EFU67193.1"/>
    </source>
</evidence>
<keyword evidence="1" id="KW-1133">Transmembrane helix</keyword>
<gene>
    <name evidence="2" type="ORF">HMPREF9064_1540</name>
</gene>
<dbReference type="AlphaFoldDB" id="E6KZJ8"/>
<dbReference type="HOGENOM" id="CLU_3264660_0_0_6"/>
<keyword evidence="3" id="KW-1185">Reference proteome</keyword>
<accession>E6KZJ8</accession>